<dbReference type="PANTHER" id="PTHR30383">
    <property type="entry name" value="THIOESTERASE 1/PROTEASE 1/LYSOPHOSPHOLIPASE L1"/>
    <property type="match status" value="1"/>
</dbReference>
<evidence type="ECO:0000313" key="2">
    <source>
        <dbReference type="EMBL" id="ADU27670.1"/>
    </source>
</evidence>
<dbReference type="EMBL" id="CP002400">
    <property type="protein sequence ID" value="ADU27670.1"/>
    <property type="molecule type" value="Genomic_DNA"/>
</dbReference>
<keyword evidence="3" id="KW-1185">Reference proteome</keyword>
<dbReference type="Proteomes" id="UP000001551">
    <property type="component" value="Chromosome"/>
</dbReference>
<dbReference type="STRING" id="663278.Ethha_2153"/>
<dbReference type="Gene3D" id="3.40.50.1110">
    <property type="entry name" value="SGNH hydrolase"/>
    <property type="match status" value="1"/>
</dbReference>
<dbReference type="GO" id="GO:0004622">
    <property type="term" value="F:phosphatidylcholine lysophospholipase activity"/>
    <property type="evidence" value="ECO:0007669"/>
    <property type="project" value="TreeGrafter"/>
</dbReference>
<name>E6U3Z0_ETHHY</name>
<gene>
    <name evidence="2" type="ordered locus">Ethha_2153</name>
</gene>
<proteinExistence type="predicted"/>
<dbReference type="KEGG" id="eha:Ethha_2153"/>
<feature type="domain" description="SGNH hydrolase-type esterase" evidence="1">
    <location>
        <begin position="14"/>
        <end position="221"/>
    </location>
</feature>
<evidence type="ECO:0000259" key="1">
    <source>
        <dbReference type="Pfam" id="PF13472"/>
    </source>
</evidence>
<evidence type="ECO:0000313" key="3">
    <source>
        <dbReference type="Proteomes" id="UP000001551"/>
    </source>
</evidence>
<dbReference type="Pfam" id="PF13472">
    <property type="entry name" value="Lipase_GDSL_2"/>
    <property type="match status" value="1"/>
</dbReference>
<dbReference type="AlphaFoldDB" id="E6U3Z0"/>
<dbReference type="HOGENOM" id="CLU_096786_0_0_9"/>
<dbReference type="InterPro" id="IPR051532">
    <property type="entry name" value="Ester_Hydrolysis_Enzymes"/>
</dbReference>
<dbReference type="CDD" id="cd00229">
    <property type="entry name" value="SGNH_hydrolase"/>
    <property type="match status" value="1"/>
</dbReference>
<dbReference type="SUPFAM" id="SSF52266">
    <property type="entry name" value="SGNH hydrolase"/>
    <property type="match status" value="1"/>
</dbReference>
<dbReference type="PANTHER" id="PTHR30383:SF5">
    <property type="entry name" value="SGNH HYDROLASE-TYPE ESTERASE DOMAIN-CONTAINING PROTEIN"/>
    <property type="match status" value="1"/>
</dbReference>
<organism evidence="2 3">
    <name type="scientific">Ethanoligenens harbinense (strain DSM 18485 / JCM 12961 / CGMCC 1.5033 / YUAN-3)</name>
    <dbReference type="NCBI Taxonomy" id="663278"/>
    <lineage>
        <taxon>Bacteria</taxon>
        <taxon>Bacillati</taxon>
        <taxon>Bacillota</taxon>
        <taxon>Clostridia</taxon>
        <taxon>Eubacteriales</taxon>
        <taxon>Oscillospiraceae</taxon>
        <taxon>Ethanoligenens</taxon>
    </lineage>
</organism>
<reference evidence="2 3" key="1">
    <citation type="submission" date="2010-12" db="EMBL/GenBank/DDBJ databases">
        <title>Complete sequence of Ethanoligenens harbinense YUAN-3.</title>
        <authorList>
            <person name="Lucas S."/>
            <person name="Copeland A."/>
            <person name="Lapidus A."/>
            <person name="Cheng J.-F."/>
            <person name="Bruce D."/>
            <person name="Goodwin L."/>
            <person name="Pitluck S."/>
            <person name="Chertkov O."/>
            <person name="Misra M."/>
            <person name="Detter J.C."/>
            <person name="Han C."/>
            <person name="Tapia R."/>
            <person name="Land M."/>
            <person name="Hauser L."/>
            <person name="Jeffries C."/>
            <person name="Kyrpides N."/>
            <person name="Ivanova N."/>
            <person name="Mikhailova N."/>
            <person name="Wang A."/>
            <person name="Mouttaki H."/>
            <person name="He Z."/>
            <person name="Zhou J."/>
            <person name="Hemme C.L."/>
            <person name="Woyke T."/>
        </authorList>
    </citation>
    <scope>NUCLEOTIDE SEQUENCE [LARGE SCALE GENOMIC DNA]</scope>
    <source>
        <strain evidence="3">DSM 18485 / JCM 12961 / CGMCC 1.5033 / YUAN-3</strain>
    </source>
</reference>
<protein>
    <submittedName>
        <fullName evidence="2">Lipolytic protein G-D-S-L family</fullName>
    </submittedName>
</protein>
<dbReference type="RefSeq" id="WP_013486018.1">
    <property type="nucleotide sequence ID" value="NC_014828.1"/>
</dbReference>
<dbReference type="InterPro" id="IPR036514">
    <property type="entry name" value="SGNH_hydro_sf"/>
</dbReference>
<sequence>MYTTVPVPCSAVVCGDSIAAGVLFDEKSRRYTKDENGFVHTLQMEWNGSILNLGKFGNTIGRALPRLQRHLDKETPDLVFIELGGNDSDFNWKAIAAAPHAEHTPATPVEEFERLLGAAVEDLHAREIIPVLCTLPPVDVERYFKHICGDDTWMMEPLLEWLGNVTHIYWWHERYNAAILRVARQTNAYWVDVRGAFLAYPDFPRFICADGIHPNHEGQALIARALEWELRIRRPDLLKTPDLVH</sequence>
<dbReference type="InterPro" id="IPR013830">
    <property type="entry name" value="SGNH_hydro"/>
</dbReference>
<dbReference type="eggNOG" id="COG2755">
    <property type="taxonomic scope" value="Bacteria"/>
</dbReference>
<accession>E6U3Z0</accession>